<dbReference type="EMBL" id="UINC01025860">
    <property type="protein sequence ID" value="SVB02245.1"/>
    <property type="molecule type" value="Genomic_DNA"/>
</dbReference>
<gene>
    <name evidence="1" type="ORF">METZ01_LOCUS155099</name>
</gene>
<sequence>VQTRFSPELLENLLKNDAPILFEGLHSTYWVENPRLKDRIKILRAHNIEHDYYQELSKVELNRLKKWYLKLESWKLEAYEKKLWNFNLISAISETDFTYFASKHENVVYTPIFHGFKKISTTKLEEFALYHGNLGVPENENAACFLIREVFSNLEFPFIIAGRNPNKRIRNLIGRYSNISLIDSPSIEKMERLISQAKIHVLPTFQSTGMKLKLIHVLFTKGTVIINSNMITDSELKNCCIIADTAEEMKNSVVKSFTEPVKDEVLELRKNLLNQKFSNEENARELIKNIFDCI</sequence>
<organism evidence="1">
    <name type="scientific">marine metagenome</name>
    <dbReference type="NCBI Taxonomy" id="408172"/>
    <lineage>
        <taxon>unclassified sequences</taxon>
        <taxon>metagenomes</taxon>
        <taxon>ecological metagenomes</taxon>
    </lineage>
</organism>
<feature type="non-terminal residue" evidence="1">
    <location>
        <position position="1"/>
    </location>
</feature>
<evidence type="ECO:0000313" key="1">
    <source>
        <dbReference type="EMBL" id="SVB02245.1"/>
    </source>
</evidence>
<proteinExistence type="predicted"/>
<evidence type="ECO:0008006" key="2">
    <source>
        <dbReference type="Google" id="ProtNLM"/>
    </source>
</evidence>
<dbReference type="AlphaFoldDB" id="A0A382AKZ0"/>
<reference evidence="1" key="1">
    <citation type="submission" date="2018-05" db="EMBL/GenBank/DDBJ databases">
        <authorList>
            <person name="Lanie J.A."/>
            <person name="Ng W.-L."/>
            <person name="Kazmierczak K.M."/>
            <person name="Andrzejewski T.M."/>
            <person name="Davidsen T.M."/>
            <person name="Wayne K.J."/>
            <person name="Tettelin H."/>
            <person name="Glass J.I."/>
            <person name="Rusch D."/>
            <person name="Podicherti R."/>
            <person name="Tsui H.-C.T."/>
            <person name="Winkler M.E."/>
        </authorList>
    </citation>
    <scope>NUCLEOTIDE SEQUENCE</scope>
</reference>
<accession>A0A382AKZ0</accession>
<name>A0A382AKZ0_9ZZZZ</name>
<protein>
    <recommendedName>
        <fullName evidence="2">Glycosyl transferase family 1 domain-containing protein</fullName>
    </recommendedName>
</protein>